<dbReference type="InterPro" id="IPR008333">
    <property type="entry name" value="Cbr1-like_FAD-bd_dom"/>
</dbReference>
<dbReference type="Proteomes" id="UP000002588">
    <property type="component" value="Chromosome"/>
</dbReference>
<gene>
    <name evidence="7" type="primary">poxF</name>
    <name evidence="7" type="ordered locus">azo2439</name>
</gene>
<dbReference type="CDD" id="cd00207">
    <property type="entry name" value="fer2"/>
    <property type="match status" value="1"/>
</dbReference>
<dbReference type="CDD" id="cd06211">
    <property type="entry name" value="phenol_2-monooxygenase_like"/>
    <property type="match status" value="1"/>
</dbReference>
<evidence type="ECO:0000256" key="3">
    <source>
        <dbReference type="ARBA" id="ARBA00022827"/>
    </source>
</evidence>
<dbReference type="PROSITE" id="PS51384">
    <property type="entry name" value="FAD_FR"/>
    <property type="match status" value="1"/>
</dbReference>
<accession>A1K8A1</accession>
<organism evidence="7 8">
    <name type="scientific">Azoarcus sp. (strain BH72)</name>
    <dbReference type="NCBI Taxonomy" id="418699"/>
    <lineage>
        <taxon>Bacteria</taxon>
        <taxon>Pseudomonadati</taxon>
        <taxon>Pseudomonadota</taxon>
        <taxon>Betaproteobacteria</taxon>
        <taxon>Rhodocyclales</taxon>
        <taxon>Zoogloeaceae</taxon>
        <taxon>Azoarcus</taxon>
    </lineage>
</organism>
<protein>
    <submittedName>
        <fullName evidence="7">Probable phenol hydroxylase, subunit P5</fullName>
        <ecNumber evidence="7">1.14.13.7</ecNumber>
    </submittedName>
</protein>
<dbReference type="Pfam" id="PF00111">
    <property type="entry name" value="Fer2"/>
    <property type="match status" value="1"/>
</dbReference>
<keyword evidence="3" id="KW-0274">FAD</keyword>
<dbReference type="InterPro" id="IPR017938">
    <property type="entry name" value="Riboflavin_synthase-like_b-brl"/>
</dbReference>
<proteinExistence type="predicted"/>
<dbReference type="InterPro" id="IPR012675">
    <property type="entry name" value="Beta-grasp_dom_sf"/>
</dbReference>
<dbReference type="eggNOG" id="COG2871">
    <property type="taxonomic scope" value="Bacteria"/>
</dbReference>
<dbReference type="InterPro" id="IPR039261">
    <property type="entry name" value="FNR_nucleotide-bd"/>
</dbReference>
<keyword evidence="8" id="KW-1185">Reference proteome</keyword>
<reference evidence="7 8" key="1">
    <citation type="journal article" date="2006" name="Nat. Biotechnol.">
        <title>Complete genome of the mutualistic, N2-fixing grass endophyte Azoarcus sp. strain BH72.</title>
        <authorList>
            <person name="Krause A."/>
            <person name="Ramakumar A."/>
            <person name="Bartels D."/>
            <person name="Battistoni F."/>
            <person name="Bekel T."/>
            <person name="Boch J."/>
            <person name="Boehm M."/>
            <person name="Friedrich F."/>
            <person name="Hurek T."/>
            <person name="Krause L."/>
            <person name="Linke B."/>
            <person name="McHardy A.C."/>
            <person name="Sarkar A."/>
            <person name="Schneiker S."/>
            <person name="Syed A.A."/>
            <person name="Thauer R."/>
            <person name="Vorhoelter F.-J."/>
            <person name="Weidner S."/>
            <person name="Puehler A."/>
            <person name="Reinhold-Hurek B."/>
            <person name="Kaiser O."/>
            <person name="Goesmann A."/>
        </authorList>
    </citation>
    <scope>NUCLEOTIDE SEQUENCE [LARGE SCALE GENOMIC DNA]</scope>
    <source>
        <strain evidence="7 8">BH72</strain>
    </source>
</reference>
<dbReference type="PRINTS" id="PR00410">
    <property type="entry name" value="PHEHYDRXLASE"/>
</dbReference>
<dbReference type="GO" id="GO:0051536">
    <property type="term" value="F:iron-sulfur cluster binding"/>
    <property type="evidence" value="ECO:0007669"/>
    <property type="project" value="InterPro"/>
</dbReference>
<feature type="domain" description="2Fe-2S ferredoxin-type" evidence="5">
    <location>
        <begin position="3"/>
        <end position="93"/>
    </location>
</feature>
<dbReference type="STRING" id="62928.azo2439"/>
<evidence type="ECO:0000256" key="1">
    <source>
        <dbReference type="ARBA" id="ARBA00022448"/>
    </source>
</evidence>
<evidence type="ECO:0000256" key="4">
    <source>
        <dbReference type="ARBA" id="ARBA00023004"/>
    </source>
</evidence>
<dbReference type="InterPro" id="IPR017927">
    <property type="entry name" value="FAD-bd_FR_type"/>
</dbReference>
<dbReference type="EMBL" id="AM406670">
    <property type="protein sequence ID" value="CAL95056.1"/>
    <property type="molecule type" value="Genomic_DNA"/>
</dbReference>
<dbReference type="Pfam" id="PF00175">
    <property type="entry name" value="NAD_binding_1"/>
    <property type="match status" value="1"/>
</dbReference>
<dbReference type="InterPro" id="IPR001041">
    <property type="entry name" value="2Fe-2S_ferredoxin-type"/>
</dbReference>
<dbReference type="SUPFAM" id="SSF52343">
    <property type="entry name" value="Ferredoxin reductase-like, C-terminal NADP-linked domain"/>
    <property type="match status" value="1"/>
</dbReference>
<dbReference type="InterPro" id="IPR001433">
    <property type="entry name" value="OxRdtase_FAD/NAD-bd"/>
</dbReference>
<dbReference type="Gene3D" id="3.10.20.30">
    <property type="match status" value="1"/>
</dbReference>
<dbReference type="AlphaFoldDB" id="A1K8A1"/>
<evidence type="ECO:0000256" key="2">
    <source>
        <dbReference type="ARBA" id="ARBA00022630"/>
    </source>
</evidence>
<feature type="domain" description="FAD-binding FR-type" evidence="6">
    <location>
        <begin position="102"/>
        <end position="201"/>
    </location>
</feature>
<dbReference type="PROSITE" id="PS51085">
    <property type="entry name" value="2FE2S_FER_2"/>
    <property type="match status" value="1"/>
</dbReference>
<dbReference type="Pfam" id="PF00970">
    <property type="entry name" value="FAD_binding_6"/>
    <property type="match status" value="1"/>
</dbReference>
<dbReference type="Gene3D" id="2.40.30.10">
    <property type="entry name" value="Translation factors"/>
    <property type="match status" value="1"/>
</dbReference>
<dbReference type="SUPFAM" id="SSF63380">
    <property type="entry name" value="Riboflavin synthase domain-like"/>
    <property type="match status" value="1"/>
</dbReference>
<evidence type="ECO:0000259" key="5">
    <source>
        <dbReference type="PROSITE" id="PS51085"/>
    </source>
</evidence>
<dbReference type="SUPFAM" id="SSF54292">
    <property type="entry name" value="2Fe-2S ferredoxin-like"/>
    <property type="match status" value="1"/>
</dbReference>
<dbReference type="PANTHER" id="PTHR43644">
    <property type="entry name" value="NA(+)-TRANSLOCATING NADH-QUINONE REDUCTASE SUBUNIT"/>
    <property type="match status" value="1"/>
</dbReference>
<keyword evidence="7" id="KW-0560">Oxidoreductase</keyword>
<evidence type="ECO:0000313" key="7">
    <source>
        <dbReference type="EMBL" id="CAL95056.1"/>
    </source>
</evidence>
<keyword evidence="4" id="KW-0408">Iron</keyword>
<dbReference type="HOGENOM" id="CLU_003827_7_0_4"/>
<sequence length="351" mass="38474">MSYELTIEPLGQTIDVEEGQTILDAALRAGIWLPHACCHGLCATCKIQVVEGEVEHGEASSFALMDFERDEGKALACCARLQSDVVIEAEIEEEPDAESIPVRDFHGTVSRIDSLTPTIKGVFVTLDEPIHFQAGQYINFEINGGECSRAFSLANAPATGREVELNIRIVPGGQGTTWVHQQLKAGDRVKLAGPYGRFFVRKSAPEGLIFMAGGSGLSSPRSMILDLIAAGDTRPITLVYGQRSRPELYYHDEFLALAERHANFSYVPALSDEGAESGWGGFRGFVHEAAKAHFDGDFRGHKAYLCGPPPMIDACITTLMQGRLFENDIYTEKFFSAADVQQVRSPLFKRI</sequence>
<dbReference type="PANTHER" id="PTHR43644:SF1">
    <property type="entry name" value="NAD(P)H-FLAVIN REDUCTASE"/>
    <property type="match status" value="1"/>
</dbReference>
<name>A1K8A1_AZOSB</name>
<dbReference type="KEGG" id="azo:azo2439"/>
<dbReference type="Gene3D" id="3.40.50.80">
    <property type="entry name" value="Nucleotide-binding domain of ferredoxin-NADP reductase (FNR) module"/>
    <property type="match status" value="1"/>
</dbReference>
<keyword evidence="2" id="KW-0285">Flavoprotein</keyword>
<evidence type="ECO:0000313" key="8">
    <source>
        <dbReference type="Proteomes" id="UP000002588"/>
    </source>
</evidence>
<dbReference type="EC" id="1.14.13.7" evidence="7"/>
<keyword evidence="1" id="KW-0813">Transport</keyword>
<dbReference type="GO" id="GO:0018662">
    <property type="term" value="F:phenol 2-monooxygenase activity"/>
    <property type="evidence" value="ECO:0007669"/>
    <property type="project" value="UniProtKB-EC"/>
</dbReference>
<dbReference type="InterPro" id="IPR036010">
    <property type="entry name" value="2Fe-2S_ferredoxin-like_sf"/>
</dbReference>
<evidence type="ECO:0000259" key="6">
    <source>
        <dbReference type="PROSITE" id="PS51384"/>
    </source>
</evidence>
<dbReference type="RefSeq" id="WP_011766169.1">
    <property type="nucleotide sequence ID" value="NC_008702.1"/>
</dbReference>